<organism evidence="10 11">
    <name type="scientific">Agrilactobacillus composti DSM 18527 = JCM 14202</name>
    <dbReference type="NCBI Taxonomy" id="1423734"/>
    <lineage>
        <taxon>Bacteria</taxon>
        <taxon>Bacillati</taxon>
        <taxon>Bacillota</taxon>
        <taxon>Bacilli</taxon>
        <taxon>Lactobacillales</taxon>
        <taxon>Lactobacillaceae</taxon>
        <taxon>Agrilactobacillus</taxon>
    </lineage>
</organism>
<dbReference type="eggNOG" id="COG2814">
    <property type="taxonomic scope" value="Bacteria"/>
</dbReference>
<evidence type="ECO:0000256" key="7">
    <source>
        <dbReference type="ARBA" id="ARBA00023136"/>
    </source>
</evidence>
<dbReference type="RefSeq" id="WP_081763137.1">
    <property type="nucleotide sequence ID" value="NZ_AZGA01000087.1"/>
</dbReference>
<dbReference type="InterPro" id="IPR036259">
    <property type="entry name" value="MFS_trans_sf"/>
</dbReference>
<feature type="transmembrane region" description="Helical" evidence="8">
    <location>
        <begin position="12"/>
        <end position="35"/>
    </location>
</feature>
<keyword evidence="5 8" id="KW-0812">Transmembrane</keyword>
<evidence type="ECO:0000313" key="11">
    <source>
        <dbReference type="Proteomes" id="UP000051236"/>
    </source>
</evidence>
<dbReference type="SUPFAM" id="SSF103473">
    <property type="entry name" value="MFS general substrate transporter"/>
    <property type="match status" value="1"/>
</dbReference>
<name>X0PG43_9LACO</name>
<dbReference type="OrthoDB" id="9816041at2"/>
<evidence type="ECO:0000256" key="5">
    <source>
        <dbReference type="ARBA" id="ARBA00022692"/>
    </source>
</evidence>
<keyword evidence="3" id="KW-0813">Transport</keyword>
<feature type="transmembrane region" description="Helical" evidence="8">
    <location>
        <begin position="108"/>
        <end position="128"/>
    </location>
</feature>
<evidence type="ECO:0000313" key="10">
    <source>
        <dbReference type="EMBL" id="KRM30884.1"/>
    </source>
</evidence>
<keyword evidence="7 8" id="KW-0472">Membrane</keyword>
<evidence type="ECO:0000256" key="8">
    <source>
        <dbReference type="SAM" id="Phobius"/>
    </source>
</evidence>
<dbReference type="PANTHER" id="PTHR42718:SF9">
    <property type="entry name" value="MAJOR FACILITATOR SUPERFAMILY MULTIDRUG TRANSPORTER MFSC"/>
    <property type="match status" value="1"/>
</dbReference>
<gene>
    <name evidence="10" type="ORF">FC83_GL001445</name>
</gene>
<feature type="transmembrane region" description="Helical" evidence="8">
    <location>
        <begin position="358"/>
        <end position="380"/>
    </location>
</feature>
<dbReference type="PROSITE" id="PS50850">
    <property type="entry name" value="MFS"/>
    <property type="match status" value="1"/>
</dbReference>
<dbReference type="CDD" id="cd17503">
    <property type="entry name" value="MFS_LmrB_MDR_like"/>
    <property type="match status" value="1"/>
</dbReference>
<comment type="caution">
    <text evidence="10">The sequence shown here is derived from an EMBL/GenBank/DDBJ whole genome shotgun (WGS) entry which is preliminary data.</text>
</comment>
<keyword evidence="4" id="KW-1003">Cell membrane</keyword>
<feature type="transmembrane region" description="Helical" evidence="8">
    <location>
        <begin position="439"/>
        <end position="458"/>
    </location>
</feature>
<feature type="domain" description="Major facilitator superfamily (MFS) profile" evidence="9">
    <location>
        <begin position="12"/>
        <end position="462"/>
    </location>
</feature>
<dbReference type="PANTHER" id="PTHR42718">
    <property type="entry name" value="MAJOR FACILITATOR SUPERFAMILY MULTIDRUG TRANSPORTER MFSC"/>
    <property type="match status" value="1"/>
</dbReference>
<sequence length="468" mass="49980">MQTTSAKDLLKVATILVIGAIAPMLDTTMTNIAITTIMNDLNTTVDIAQWVTTGYVLALGIMVLFTGWAVDKYDGKQLYVWGLILFLLGSIMSGLANNIDILMIGRVIQGAGSGMVVPLITTLLVRAANGQNLGRLMSTVGLPMVLVPILGPTVGGFIINQLDWHWIFYINIPIVLIALGLLWQLMPSFPPVATTKNFDIVGFVLLGGMFSALLLGIVNLSSSDSLSALNVLLPLFIGLDLLVAYVVYAAKFPKRALVSLRLFKTPNFSGSAVILLMSGIAVNGAMFLLPMYLQNIRGLSVVWSGLYLVSQGLGMLITRTQVGKFTDAIGARWVVLVSIAVAIASTLPFAFFDADTNKYLVLVILFVRGIGQGGLTIPVMSDAYIGIPKTLISEATTASRMLQNVGGAFGSAILATVIQNQTNGLVPTVTHLTTAYHSAFIWSVILTAAAAIPAWFLTHHKPVAKEAI</sequence>
<evidence type="ECO:0000256" key="2">
    <source>
        <dbReference type="ARBA" id="ARBA00008537"/>
    </source>
</evidence>
<evidence type="ECO:0000256" key="3">
    <source>
        <dbReference type="ARBA" id="ARBA00022448"/>
    </source>
</evidence>
<evidence type="ECO:0000256" key="6">
    <source>
        <dbReference type="ARBA" id="ARBA00022989"/>
    </source>
</evidence>
<keyword evidence="6 8" id="KW-1133">Transmembrane helix</keyword>
<dbReference type="Pfam" id="PF07690">
    <property type="entry name" value="MFS_1"/>
    <property type="match status" value="1"/>
</dbReference>
<evidence type="ECO:0000256" key="4">
    <source>
        <dbReference type="ARBA" id="ARBA00022475"/>
    </source>
</evidence>
<dbReference type="STRING" id="1423734.FC83_GL001445"/>
<accession>X0PG43</accession>
<dbReference type="NCBIfam" id="TIGR00711">
    <property type="entry name" value="efflux_EmrB"/>
    <property type="match status" value="1"/>
</dbReference>
<dbReference type="Gene3D" id="1.20.1720.10">
    <property type="entry name" value="Multidrug resistance protein D"/>
    <property type="match status" value="1"/>
</dbReference>
<proteinExistence type="inferred from homology"/>
<evidence type="ECO:0000259" key="9">
    <source>
        <dbReference type="PROSITE" id="PS50850"/>
    </source>
</evidence>
<feature type="transmembrane region" description="Helical" evidence="8">
    <location>
        <begin position="198"/>
        <end position="219"/>
    </location>
</feature>
<evidence type="ECO:0000256" key="1">
    <source>
        <dbReference type="ARBA" id="ARBA00004651"/>
    </source>
</evidence>
<dbReference type="InterPro" id="IPR011701">
    <property type="entry name" value="MFS"/>
</dbReference>
<feature type="transmembrane region" description="Helical" evidence="8">
    <location>
        <begin position="140"/>
        <end position="160"/>
    </location>
</feature>
<feature type="transmembrane region" description="Helical" evidence="8">
    <location>
        <begin position="78"/>
        <end position="96"/>
    </location>
</feature>
<dbReference type="PATRIC" id="fig|1423734.3.peg.1462"/>
<feature type="transmembrane region" description="Helical" evidence="8">
    <location>
        <begin position="330"/>
        <end position="352"/>
    </location>
</feature>
<dbReference type="InterPro" id="IPR004638">
    <property type="entry name" value="EmrB-like"/>
</dbReference>
<dbReference type="Gene3D" id="1.20.1250.20">
    <property type="entry name" value="MFS general substrate transporter like domains"/>
    <property type="match status" value="1"/>
</dbReference>
<reference evidence="10 11" key="1">
    <citation type="journal article" date="2015" name="Genome Announc.">
        <title>Expanding the biotechnology potential of lactobacilli through comparative genomics of 213 strains and associated genera.</title>
        <authorList>
            <person name="Sun Z."/>
            <person name="Harris H.M."/>
            <person name="McCann A."/>
            <person name="Guo C."/>
            <person name="Argimon S."/>
            <person name="Zhang W."/>
            <person name="Yang X."/>
            <person name="Jeffery I.B."/>
            <person name="Cooney J.C."/>
            <person name="Kagawa T.F."/>
            <person name="Liu W."/>
            <person name="Song Y."/>
            <person name="Salvetti E."/>
            <person name="Wrobel A."/>
            <person name="Rasinkangas P."/>
            <person name="Parkhill J."/>
            <person name="Rea M.C."/>
            <person name="O'Sullivan O."/>
            <person name="Ritari J."/>
            <person name="Douillard F.P."/>
            <person name="Paul Ross R."/>
            <person name="Yang R."/>
            <person name="Briner A.E."/>
            <person name="Felis G.E."/>
            <person name="de Vos W.M."/>
            <person name="Barrangou R."/>
            <person name="Klaenhammer T.R."/>
            <person name="Caufield P.W."/>
            <person name="Cui Y."/>
            <person name="Zhang H."/>
            <person name="O'Toole P.W."/>
        </authorList>
    </citation>
    <scope>NUCLEOTIDE SEQUENCE [LARGE SCALE GENOMIC DNA]</scope>
    <source>
        <strain evidence="10 11">DSM 18527</strain>
    </source>
</reference>
<feature type="transmembrane region" description="Helical" evidence="8">
    <location>
        <begin position="271"/>
        <end position="293"/>
    </location>
</feature>
<protein>
    <submittedName>
        <fullName evidence="10">Major facilitator superfamily permease</fullName>
    </submittedName>
</protein>
<dbReference type="AlphaFoldDB" id="X0PG43"/>
<dbReference type="Proteomes" id="UP000051236">
    <property type="component" value="Unassembled WGS sequence"/>
</dbReference>
<comment type="similarity">
    <text evidence="2">Belongs to the major facilitator superfamily. EmrB family.</text>
</comment>
<dbReference type="EMBL" id="AZGA01000087">
    <property type="protein sequence ID" value="KRM30884.1"/>
    <property type="molecule type" value="Genomic_DNA"/>
</dbReference>
<dbReference type="GO" id="GO:0005886">
    <property type="term" value="C:plasma membrane"/>
    <property type="evidence" value="ECO:0007669"/>
    <property type="project" value="UniProtKB-SubCell"/>
</dbReference>
<dbReference type="InterPro" id="IPR020846">
    <property type="entry name" value="MFS_dom"/>
</dbReference>
<feature type="transmembrane region" description="Helical" evidence="8">
    <location>
        <begin position="166"/>
        <end position="186"/>
    </location>
</feature>
<keyword evidence="11" id="KW-1185">Reference proteome</keyword>
<dbReference type="GO" id="GO:0022857">
    <property type="term" value="F:transmembrane transporter activity"/>
    <property type="evidence" value="ECO:0007669"/>
    <property type="project" value="InterPro"/>
</dbReference>
<feature type="transmembrane region" description="Helical" evidence="8">
    <location>
        <begin position="299"/>
        <end position="318"/>
    </location>
</feature>
<feature type="transmembrane region" description="Helical" evidence="8">
    <location>
        <begin position="47"/>
        <end position="66"/>
    </location>
</feature>
<comment type="subcellular location">
    <subcellularLocation>
        <location evidence="1">Cell membrane</location>
        <topology evidence="1">Multi-pass membrane protein</topology>
    </subcellularLocation>
</comment>
<feature type="transmembrane region" description="Helical" evidence="8">
    <location>
        <begin position="231"/>
        <end position="250"/>
    </location>
</feature>